<dbReference type="EMBL" id="FRCZ01000001">
    <property type="protein sequence ID" value="SHM42151.1"/>
    <property type="molecule type" value="Genomic_DNA"/>
</dbReference>
<organism evidence="3 4">
    <name type="scientific">Gracilibacillus kekensis</name>
    <dbReference type="NCBI Taxonomy" id="1027249"/>
    <lineage>
        <taxon>Bacteria</taxon>
        <taxon>Bacillati</taxon>
        <taxon>Bacillota</taxon>
        <taxon>Bacilli</taxon>
        <taxon>Bacillales</taxon>
        <taxon>Bacillaceae</taxon>
        <taxon>Gracilibacillus</taxon>
    </lineage>
</organism>
<dbReference type="Pfam" id="PF13038">
    <property type="entry name" value="DUF3899"/>
    <property type="match status" value="1"/>
</dbReference>
<gene>
    <name evidence="3" type="ORF">SAMN05216179_0104</name>
</gene>
<keyword evidence="1" id="KW-1133">Transmembrane helix</keyword>
<keyword evidence="1" id="KW-0472">Membrane</keyword>
<dbReference type="STRING" id="1027249.SAMN05216179_0104"/>
<dbReference type="Proteomes" id="UP000184184">
    <property type="component" value="Unassembled WGS sequence"/>
</dbReference>
<name>A0A1M7IN79_9BACI</name>
<feature type="transmembrane region" description="Helical" evidence="1">
    <location>
        <begin position="31"/>
        <end position="55"/>
    </location>
</feature>
<keyword evidence="1" id="KW-0812">Transmembrane</keyword>
<evidence type="ECO:0000259" key="2">
    <source>
        <dbReference type="Pfam" id="PF13038"/>
    </source>
</evidence>
<proteinExistence type="predicted"/>
<accession>A0A1M7IN79</accession>
<protein>
    <recommendedName>
        <fullName evidence="2">DUF3899 domain-containing protein</fullName>
    </recommendedName>
</protein>
<dbReference type="InterPro" id="IPR025007">
    <property type="entry name" value="DUF3899"/>
</dbReference>
<sequence length="119" mass="14216">MQKYHKPMIFFFIHVLACLTVTLLIHQKMILINLINTIFYLAIAYLSIGLYLYVVSKRFFDITAKSFKRIFSSHKDSNFISDKQRLPSEQVNKKVIHFFLLHGTILNFFMLLLLIFYYL</sequence>
<evidence type="ECO:0000313" key="3">
    <source>
        <dbReference type="EMBL" id="SHM42151.1"/>
    </source>
</evidence>
<evidence type="ECO:0000313" key="4">
    <source>
        <dbReference type="Proteomes" id="UP000184184"/>
    </source>
</evidence>
<keyword evidence="4" id="KW-1185">Reference proteome</keyword>
<dbReference type="AlphaFoldDB" id="A0A1M7IN79"/>
<dbReference type="OrthoDB" id="2968819at2"/>
<feature type="domain" description="DUF3899" evidence="2">
    <location>
        <begin position="35"/>
        <end position="114"/>
    </location>
</feature>
<reference evidence="3 4" key="1">
    <citation type="submission" date="2016-11" db="EMBL/GenBank/DDBJ databases">
        <authorList>
            <person name="Jaros S."/>
            <person name="Januszkiewicz K."/>
            <person name="Wedrychowicz H."/>
        </authorList>
    </citation>
    <scope>NUCLEOTIDE SEQUENCE [LARGE SCALE GENOMIC DNA]</scope>
    <source>
        <strain evidence="3 4">CGMCC 1.10681</strain>
    </source>
</reference>
<evidence type="ECO:0000256" key="1">
    <source>
        <dbReference type="SAM" id="Phobius"/>
    </source>
</evidence>
<feature type="transmembrane region" description="Helical" evidence="1">
    <location>
        <begin position="95"/>
        <end position="118"/>
    </location>
</feature>
<feature type="transmembrane region" description="Helical" evidence="1">
    <location>
        <begin position="7"/>
        <end position="25"/>
    </location>
</feature>